<dbReference type="Proteomes" id="UP001195483">
    <property type="component" value="Unassembled WGS sequence"/>
</dbReference>
<evidence type="ECO:0000313" key="2">
    <source>
        <dbReference type="Proteomes" id="UP001195483"/>
    </source>
</evidence>
<reference evidence="1" key="2">
    <citation type="journal article" date="2021" name="Genome Biol. Evol.">
        <title>Developing a high-quality reference genome for a parasitic bivalve with doubly uniparental inheritance (Bivalvia: Unionida).</title>
        <authorList>
            <person name="Smith C.H."/>
        </authorList>
    </citation>
    <scope>NUCLEOTIDE SEQUENCE</scope>
    <source>
        <strain evidence="1">CHS0354</strain>
        <tissue evidence="1">Mantle</tissue>
    </source>
</reference>
<name>A0AAE0W3V7_9BIVA</name>
<keyword evidence="2" id="KW-1185">Reference proteome</keyword>
<reference evidence="1" key="3">
    <citation type="submission" date="2023-05" db="EMBL/GenBank/DDBJ databases">
        <authorList>
            <person name="Smith C.H."/>
        </authorList>
    </citation>
    <scope>NUCLEOTIDE SEQUENCE</scope>
    <source>
        <strain evidence="1">CHS0354</strain>
        <tissue evidence="1">Mantle</tissue>
    </source>
</reference>
<dbReference type="EMBL" id="JAEAOA010001609">
    <property type="protein sequence ID" value="KAK3600104.1"/>
    <property type="molecule type" value="Genomic_DNA"/>
</dbReference>
<comment type="caution">
    <text evidence="1">The sequence shown here is derived from an EMBL/GenBank/DDBJ whole genome shotgun (WGS) entry which is preliminary data.</text>
</comment>
<sequence>MIASVLLNGGSHKNALAKSIDSVKIQNQLIVSVKIQNQLIVSVKIQISDNYNFFESVSMFGLIYDVLIESVAMFGLIYDVLIESVAMLGFTTYSQNSCFHD</sequence>
<reference evidence="1" key="1">
    <citation type="journal article" date="2021" name="Genome Biol. Evol.">
        <title>A High-Quality Reference Genome for a Parasitic Bivalve with Doubly Uniparental Inheritance (Bivalvia: Unionida).</title>
        <authorList>
            <person name="Smith C.H."/>
        </authorList>
    </citation>
    <scope>NUCLEOTIDE SEQUENCE</scope>
    <source>
        <strain evidence="1">CHS0354</strain>
    </source>
</reference>
<dbReference type="AlphaFoldDB" id="A0AAE0W3V7"/>
<proteinExistence type="predicted"/>
<gene>
    <name evidence="1" type="ORF">CHS0354_027023</name>
</gene>
<organism evidence="1 2">
    <name type="scientific">Potamilus streckersoni</name>
    <dbReference type="NCBI Taxonomy" id="2493646"/>
    <lineage>
        <taxon>Eukaryota</taxon>
        <taxon>Metazoa</taxon>
        <taxon>Spiralia</taxon>
        <taxon>Lophotrochozoa</taxon>
        <taxon>Mollusca</taxon>
        <taxon>Bivalvia</taxon>
        <taxon>Autobranchia</taxon>
        <taxon>Heteroconchia</taxon>
        <taxon>Palaeoheterodonta</taxon>
        <taxon>Unionida</taxon>
        <taxon>Unionoidea</taxon>
        <taxon>Unionidae</taxon>
        <taxon>Ambleminae</taxon>
        <taxon>Lampsilini</taxon>
        <taxon>Potamilus</taxon>
    </lineage>
</organism>
<protein>
    <submittedName>
        <fullName evidence="1">Uncharacterized protein</fullName>
    </submittedName>
</protein>
<evidence type="ECO:0000313" key="1">
    <source>
        <dbReference type="EMBL" id="KAK3600104.1"/>
    </source>
</evidence>
<accession>A0AAE0W3V7</accession>